<organism evidence="2 3">
    <name type="scientific">Saccharothrix longispora</name>
    <dbReference type="NCBI Taxonomy" id="33920"/>
    <lineage>
        <taxon>Bacteria</taxon>
        <taxon>Bacillati</taxon>
        <taxon>Actinomycetota</taxon>
        <taxon>Actinomycetes</taxon>
        <taxon>Pseudonocardiales</taxon>
        <taxon>Pseudonocardiaceae</taxon>
        <taxon>Saccharothrix</taxon>
    </lineage>
</organism>
<evidence type="ECO:0000256" key="1">
    <source>
        <dbReference type="SAM" id="MobiDB-lite"/>
    </source>
</evidence>
<feature type="compositionally biased region" description="Pro residues" evidence="1">
    <location>
        <begin position="88"/>
        <end position="100"/>
    </location>
</feature>
<name>A0ABU1PS93_9PSEU</name>
<dbReference type="Gene3D" id="1.10.10.10">
    <property type="entry name" value="Winged helix-like DNA-binding domain superfamily/Winged helix DNA-binding domain"/>
    <property type="match status" value="1"/>
</dbReference>
<dbReference type="RefSeq" id="WP_310306294.1">
    <property type="nucleotide sequence ID" value="NZ_BAAAXB010000001.1"/>
</dbReference>
<dbReference type="Pfam" id="PF13730">
    <property type="entry name" value="HTH_36"/>
    <property type="match status" value="1"/>
</dbReference>
<keyword evidence="3" id="KW-1185">Reference proteome</keyword>
<feature type="region of interest" description="Disordered" evidence="1">
    <location>
        <begin position="85"/>
        <end position="124"/>
    </location>
</feature>
<comment type="caution">
    <text evidence="2">The sequence shown here is derived from an EMBL/GenBank/DDBJ whole genome shotgun (WGS) entry which is preliminary data.</text>
</comment>
<gene>
    <name evidence="2" type="ORF">J2S66_001897</name>
</gene>
<reference evidence="2 3" key="1">
    <citation type="submission" date="2023-07" db="EMBL/GenBank/DDBJ databases">
        <title>Sequencing the genomes of 1000 actinobacteria strains.</title>
        <authorList>
            <person name="Klenk H.-P."/>
        </authorList>
    </citation>
    <scope>NUCLEOTIDE SEQUENCE [LARGE SCALE GENOMIC DNA]</scope>
    <source>
        <strain evidence="2 3">DSM 43749</strain>
    </source>
</reference>
<sequence>MSIRVMTWVWEHAEAAGTDLLLMLAIADSADDQGRNAWPSIMDLSRKTRLDERTVQRRLRRLHDQGRIAIEAGGGRRRNRYAIAMFPPSNPSTSPPPDRPAAPVERRASAPPARRSQLRREVNQPDHVDWPQWCGRCDGPAPQERYVDDGTGVLVPCPRCHLKGRAQASR</sequence>
<protein>
    <recommendedName>
        <fullName evidence="4">Helix-turn-helix protein</fullName>
    </recommendedName>
</protein>
<evidence type="ECO:0000313" key="3">
    <source>
        <dbReference type="Proteomes" id="UP001268819"/>
    </source>
</evidence>
<accession>A0ABU1PS93</accession>
<dbReference type="SUPFAM" id="SSF46785">
    <property type="entry name" value="Winged helix' DNA-binding domain"/>
    <property type="match status" value="1"/>
</dbReference>
<proteinExistence type="predicted"/>
<dbReference type="Proteomes" id="UP001268819">
    <property type="component" value="Unassembled WGS sequence"/>
</dbReference>
<dbReference type="EMBL" id="JAVDSG010000001">
    <property type="protein sequence ID" value="MDR6593513.1"/>
    <property type="molecule type" value="Genomic_DNA"/>
</dbReference>
<evidence type="ECO:0000313" key="2">
    <source>
        <dbReference type="EMBL" id="MDR6593513.1"/>
    </source>
</evidence>
<dbReference type="InterPro" id="IPR036388">
    <property type="entry name" value="WH-like_DNA-bd_sf"/>
</dbReference>
<dbReference type="InterPro" id="IPR036390">
    <property type="entry name" value="WH_DNA-bd_sf"/>
</dbReference>
<evidence type="ECO:0008006" key="4">
    <source>
        <dbReference type="Google" id="ProtNLM"/>
    </source>
</evidence>